<feature type="transmembrane region" description="Helical" evidence="14">
    <location>
        <begin position="989"/>
        <end position="1011"/>
    </location>
</feature>
<keyword evidence="12" id="KW-0807">Transducer</keyword>
<evidence type="ECO:0000256" key="10">
    <source>
        <dbReference type="ARBA" id="ARBA00023157"/>
    </source>
</evidence>
<dbReference type="Gene3D" id="3.80.10.10">
    <property type="entry name" value="Ribonuclease Inhibitor"/>
    <property type="match status" value="1"/>
</dbReference>
<feature type="transmembrane region" description="Helical" evidence="14">
    <location>
        <begin position="748"/>
        <end position="772"/>
    </location>
</feature>
<dbReference type="InterPro" id="IPR036179">
    <property type="entry name" value="Ig-like_dom_sf"/>
</dbReference>
<dbReference type="GO" id="GO:0005886">
    <property type="term" value="C:plasma membrane"/>
    <property type="evidence" value="ECO:0007669"/>
    <property type="project" value="TreeGrafter"/>
</dbReference>
<evidence type="ECO:0000313" key="19">
    <source>
        <dbReference type="Proteomes" id="UP000594262"/>
    </source>
</evidence>
<feature type="transmembrane region" description="Helical" evidence="14">
    <location>
        <begin position="859"/>
        <end position="877"/>
    </location>
</feature>
<keyword evidence="11" id="KW-0675">Receptor</keyword>
<evidence type="ECO:0000256" key="1">
    <source>
        <dbReference type="ARBA" id="ARBA00004141"/>
    </source>
</evidence>
<evidence type="ECO:0000313" key="18">
    <source>
        <dbReference type="EnsemblMetazoa" id="CLYHEMP013686.1"/>
    </source>
</evidence>
<keyword evidence="7 14" id="KW-1133">Transmembrane helix</keyword>
<dbReference type="InterPro" id="IPR017981">
    <property type="entry name" value="GPCR_2-like_7TM"/>
</dbReference>
<evidence type="ECO:0000256" key="3">
    <source>
        <dbReference type="ARBA" id="ARBA00022614"/>
    </source>
</evidence>
<dbReference type="SUPFAM" id="SSF48726">
    <property type="entry name" value="Immunoglobulin"/>
    <property type="match status" value="1"/>
</dbReference>
<feature type="region of interest" description="Disordered" evidence="13">
    <location>
        <begin position="1341"/>
        <end position="1385"/>
    </location>
</feature>
<evidence type="ECO:0000256" key="7">
    <source>
        <dbReference type="ARBA" id="ARBA00022989"/>
    </source>
</evidence>
<evidence type="ECO:0000259" key="17">
    <source>
        <dbReference type="PROSITE" id="PS50835"/>
    </source>
</evidence>
<feature type="transmembrane region" description="Helical" evidence="14">
    <location>
        <begin position="889"/>
        <end position="917"/>
    </location>
</feature>
<dbReference type="GO" id="GO:0004930">
    <property type="term" value="F:G protein-coupled receptor activity"/>
    <property type="evidence" value="ECO:0007669"/>
    <property type="project" value="UniProtKB-KW"/>
</dbReference>
<comment type="similarity">
    <text evidence="2">Belongs to the G-protein coupled receptor 2 family. Adhesion G-protein coupled receptor (ADGR) subfamily.</text>
</comment>
<feature type="chain" id="PRO_5029771885" evidence="15">
    <location>
        <begin position="23"/>
        <end position="1411"/>
    </location>
</feature>
<feature type="signal peptide" evidence="15">
    <location>
        <begin position="1"/>
        <end position="22"/>
    </location>
</feature>
<dbReference type="Pfam" id="PF13855">
    <property type="entry name" value="LRR_8"/>
    <property type="match status" value="1"/>
</dbReference>
<sequence length="1411" mass="158082">MKLAHCTFIVFLIHTLVGPITLNDTATCPILQEGCECTHKFNGQLKIVCRDVEVVSLSNLSSNVSFDIIIKSDKLKSINASSFPHPNVIRKLVLRDNSIKTIEKGTFEGFNALVKLDLSNNHLVEIISSTFRGLSLSNLTELKLGSNRILQVSKTAFADLNIELLDLSNQKDAKNNDARLISYSDFLSFSFVKRVDLSGNRLLCDCNMQWLPKWAAIDTNEVSNPSRCFYPAQLEGALLSGFDDTWDCAKYKADFTIPEFHLYPYKDQVMFENDNIEYHCYTTWMEFSSIIWLSNGQAIPSNEANVTISAAIDLTTGSLSSTLTIDKLSKKFHGNITCKADVWNSGVDQRSRNVIIISSSQKTCPSNTSKTDRGNIFWPMSLSGAQVKSNCPFGSLVKNTFATRDCGASGWSKFDVNECLFSDLTTQKLQLLYAKSRLHSFAELQNMAPIFNTQFADDLHTIKTKYDLYFFCKILDDIRITYKGIDGTRYSLFYWNAIGALAEQHTSLTSMSEKVYGHTAMWRFRKLLEDYIEDQIQLETYRKRYYFHDHHGLTASAYTLTTSSIGNELHCYLTVEGKVAVTCYPSIDYKANKAATILMTLDVGRDVKVYKLTLLSFSTASFFQTPPKQSKADIDGGENEQERWTTSSIMGLKFTAQLNDGSETRSIRVLRMAFIKSAFNLDNPRFVYWSNIDSQWKTSSFCVKAFRSQRNASSFRCHNLEAGNMTYLAVLTKKPLPTILTANLLEPIVYVGASLVCVLLILTLGIFIYFSYVRQVLYNRADSVALINLCIALLIAEIIFANGIHRVDDALLCTGVAAGLHYFILCALVWLGCGAVALLRLVKKKDRADVKSYDPVMKYYLMGWGLPLIVCSITLAFKHSNYGTSEVCWLSRGLALGAFVGIGGVISLANLIVFGLLHYSINRLFPAPIERREDDDSGSSDDENADENRNNGDECSANQCRYKQPKIIVPQSNNVVIPKRKELLQSLHGGLLVLLLLIVTVVNLIMVYSYKNAKARYLYFLFTYGGAISNFLVGFVIFYHFCFKRKDLRKLLKQTFIHFRHKNAGVSEAIALVTHDDMERQNGSGEVGETENEKQESRDFPIHAQHENLGVFGMSDHVISDGSQYIPSIAPEAQPSEVEDQQPDEKSEILDSSTDAHPQTFSKSAVTEVSESERLSNAPNSIGDCSLVSSNHNKRQKTPPKPVDIPTNLKNFVPENWRPARRRMNKGASYYPYYASENAPISASLAYSSKSSSLASTNVGGIPLYKNNHPTNMNGMRPRMAGPGPMPLQPPPPQRYQPTMAPPPPRMVASQQMYLTPTAPPLDAHPMTVLPLSSRQPVIEEVDTNTQSSRNEEDFDVYPEINPVKSETELESELESDEEEAPTPLIVSPNLYIPMPHVSIKQFILRNETSV</sequence>
<feature type="compositionally biased region" description="Polar residues" evidence="13">
    <location>
        <begin position="1150"/>
        <end position="1180"/>
    </location>
</feature>
<evidence type="ECO:0000256" key="15">
    <source>
        <dbReference type="SAM" id="SignalP"/>
    </source>
</evidence>
<dbReference type="InterPro" id="IPR051963">
    <property type="entry name" value="Adhesion_GPCR_A"/>
</dbReference>
<evidence type="ECO:0000256" key="14">
    <source>
        <dbReference type="SAM" id="Phobius"/>
    </source>
</evidence>
<feature type="region of interest" description="Disordered" evidence="13">
    <location>
        <begin position="932"/>
        <end position="957"/>
    </location>
</feature>
<dbReference type="PROSITE" id="PS50261">
    <property type="entry name" value="G_PROTEIN_RECEP_F2_4"/>
    <property type="match status" value="1"/>
</dbReference>
<keyword evidence="6" id="KW-0677">Repeat</keyword>
<dbReference type="InterPro" id="IPR001611">
    <property type="entry name" value="Leu-rich_rpt"/>
</dbReference>
<accession>A0A7M5WVY9</accession>
<evidence type="ECO:0000256" key="12">
    <source>
        <dbReference type="ARBA" id="ARBA00023224"/>
    </source>
</evidence>
<dbReference type="InterPro" id="IPR032675">
    <property type="entry name" value="LRR_dom_sf"/>
</dbReference>
<dbReference type="GO" id="GO:0007166">
    <property type="term" value="P:cell surface receptor signaling pathway"/>
    <property type="evidence" value="ECO:0007669"/>
    <property type="project" value="InterPro"/>
</dbReference>
<evidence type="ECO:0000256" key="2">
    <source>
        <dbReference type="ARBA" id="ARBA00007343"/>
    </source>
</evidence>
<evidence type="ECO:0000256" key="11">
    <source>
        <dbReference type="ARBA" id="ARBA00023170"/>
    </source>
</evidence>
<keyword evidence="19" id="KW-1185">Reference proteome</keyword>
<evidence type="ECO:0000259" key="16">
    <source>
        <dbReference type="PROSITE" id="PS50261"/>
    </source>
</evidence>
<dbReference type="InterPro" id="IPR036445">
    <property type="entry name" value="GPCR_2_extracell_dom_sf"/>
</dbReference>
<feature type="transmembrane region" description="Helical" evidence="14">
    <location>
        <begin position="816"/>
        <end position="839"/>
    </location>
</feature>
<dbReference type="SMART" id="SM00369">
    <property type="entry name" value="LRR_TYP"/>
    <property type="match status" value="3"/>
</dbReference>
<dbReference type="Pfam" id="PF00002">
    <property type="entry name" value="7tm_2"/>
    <property type="match status" value="1"/>
</dbReference>
<dbReference type="Gene3D" id="2.60.40.10">
    <property type="entry name" value="Immunoglobulins"/>
    <property type="match status" value="1"/>
</dbReference>
<keyword evidence="9 14" id="KW-0472">Membrane</keyword>
<dbReference type="SUPFAM" id="SSF52058">
    <property type="entry name" value="L domain-like"/>
    <property type="match status" value="1"/>
</dbReference>
<feature type="region of interest" description="Disordered" evidence="13">
    <location>
        <begin position="1133"/>
        <end position="1210"/>
    </location>
</feature>
<feature type="domain" description="G-protein coupled receptors family 2 profile 2" evidence="16">
    <location>
        <begin position="745"/>
        <end position="1045"/>
    </location>
</feature>
<evidence type="ECO:0000256" key="5">
    <source>
        <dbReference type="ARBA" id="ARBA00022729"/>
    </source>
</evidence>
<dbReference type="Gene3D" id="1.20.1070.10">
    <property type="entry name" value="Rhodopsin 7-helix transmembrane proteins"/>
    <property type="match status" value="1"/>
</dbReference>
<feature type="transmembrane region" description="Helical" evidence="14">
    <location>
        <begin position="1017"/>
        <end position="1043"/>
    </location>
</feature>
<dbReference type="PROSITE" id="PS50835">
    <property type="entry name" value="IG_LIKE"/>
    <property type="match status" value="1"/>
</dbReference>
<keyword evidence="3" id="KW-0433">Leucine-rich repeat</keyword>
<dbReference type="SUPFAM" id="SSF111418">
    <property type="entry name" value="Hormone receptor domain"/>
    <property type="match status" value="1"/>
</dbReference>
<feature type="compositionally biased region" description="Acidic residues" evidence="13">
    <location>
        <begin position="935"/>
        <end position="945"/>
    </location>
</feature>
<reference evidence="18" key="1">
    <citation type="submission" date="2021-01" db="UniProtKB">
        <authorList>
            <consortium name="EnsemblMetazoa"/>
        </authorList>
    </citation>
    <scope>IDENTIFICATION</scope>
</reference>
<dbReference type="Proteomes" id="UP000594262">
    <property type="component" value="Unplaced"/>
</dbReference>
<keyword evidence="8" id="KW-0297">G-protein coupled receptor</keyword>
<evidence type="ECO:0000256" key="13">
    <source>
        <dbReference type="SAM" id="MobiDB-lite"/>
    </source>
</evidence>
<evidence type="ECO:0000256" key="8">
    <source>
        <dbReference type="ARBA" id="ARBA00023040"/>
    </source>
</evidence>
<feature type="compositionally biased region" description="Acidic residues" evidence="13">
    <location>
        <begin position="1369"/>
        <end position="1381"/>
    </location>
</feature>
<feature type="transmembrane region" description="Helical" evidence="14">
    <location>
        <begin position="784"/>
        <end position="804"/>
    </location>
</feature>
<evidence type="ECO:0000256" key="6">
    <source>
        <dbReference type="ARBA" id="ARBA00022737"/>
    </source>
</evidence>
<protein>
    <submittedName>
        <fullName evidence="18">Uncharacterized protein</fullName>
    </submittedName>
</protein>
<evidence type="ECO:0000256" key="9">
    <source>
        <dbReference type="ARBA" id="ARBA00023136"/>
    </source>
</evidence>
<evidence type="ECO:0000256" key="4">
    <source>
        <dbReference type="ARBA" id="ARBA00022692"/>
    </source>
</evidence>
<dbReference type="InterPro" id="IPR003591">
    <property type="entry name" value="Leu-rich_rpt_typical-subtyp"/>
</dbReference>
<keyword evidence="5 15" id="KW-0732">Signal</keyword>
<comment type="subcellular location">
    <subcellularLocation>
        <location evidence="1">Membrane</location>
        <topology evidence="1">Multi-pass membrane protein</topology>
    </subcellularLocation>
</comment>
<dbReference type="EnsemblMetazoa" id="CLYHEMT013686.1">
    <property type="protein sequence ID" value="CLYHEMP013686.1"/>
    <property type="gene ID" value="CLYHEMG013686"/>
</dbReference>
<dbReference type="InterPro" id="IPR007110">
    <property type="entry name" value="Ig-like_dom"/>
</dbReference>
<dbReference type="PANTHER" id="PTHR45930">
    <property type="entry name" value="G-PROTEIN COUPLED RECEPTOR 124-LIKE PROTEIN"/>
    <property type="match status" value="1"/>
</dbReference>
<dbReference type="InterPro" id="IPR000832">
    <property type="entry name" value="GPCR_2_secretin-like"/>
</dbReference>
<keyword evidence="10" id="KW-1015">Disulfide bond</keyword>
<keyword evidence="4 14" id="KW-0812">Transmembrane</keyword>
<dbReference type="InterPro" id="IPR013783">
    <property type="entry name" value="Ig-like_fold"/>
</dbReference>
<proteinExistence type="inferred from homology"/>
<organism evidence="18 19">
    <name type="scientific">Clytia hemisphaerica</name>
    <dbReference type="NCBI Taxonomy" id="252671"/>
    <lineage>
        <taxon>Eukaryota</taxon>
        <taxon>Metazoa</taxon>
        <taxon>Cnidaria</taxon>
        <taxon>Hydrozoa</taxon>
        <taxon>Hydroidolina</taxon>
        <taxon>Leptothecata</taxon>
        <taxon>Obeliida</taxon>
        <taxon>Clytiidae</taxon>
        <taxon>Clytia</taxon>
    </lineage>
</organism>
<feature type="domain" description="Ig-like" evidence="17">
    <location>
        <begin position="258"/>
        <end position="355"/>
    </location>
</feature>
<dbReference type="PANTHER" id="PTHR45930:SF4">
    <property type="entry name" value="ADHESION G PROTEIN-COUPLED RECEPTOR A3"/>
    <property type="match status" value="1"/>
</dbReference>
<name>A0A7M5WVY9_9CNID</name>
<dbReference type="OrthoDB" id="10031018at2759"/>